<keyword evidence="1" id="KW-0732">Signal</keyword>
<evidence type="ECO:0000256" key="1">
    <source>
        <dbReference type="SAM" id="SignalP"/>
    </source>
</evidence>
<dbReference type="RefSeq" id="WP_176214706.1">
    <property type="nucleotide sequence ID" value="NZ_FWYF01000001.1"/>
</dbReference>
<dbReference type="Proteomes" id="UP000192472">
    <property type="component" value="Unassembled WGS sequence"/>
</dbReference>
<organism evidence="2 3">
    <name type="scientific">Reichenbachiella faecimaris</name>
    <dbReference type="NCBI Taxonomy" id="692418"/>
    <lineage>
        <taxon>Bacteria</taxon>
        <taxon>Pseudomonadati</taxon>
        <taxon>Bacteroidota</taxon>
        <taxon>Cytophagia</taxon>
        <taxon>Cytophagales</taxon>
        <taxon>Reichenbachiellaceae</taxon>
        <taxon>Reichenbachiella</taxon>
    </lineage>
</organism>
<dbReference type="EMBL" id="FWYF01000001">
    <property type="protein sequence ID" value="SMD33027.1"/>
    <property type="molecule type" value="Genomic_DNA"/>
</dbReference>
<evidence type="ECO:0000313" key="3">
    <source>
        <dbReference type="Proteomes" id="UP000192472"/>
    </source>
</evidence>
<accession>A0A1W2G8N3</accession>
<keyword evidence="3" id="KW-1185">Reference proteome</keyword>
<reference evidence="2 3" key="1">
    <citation type="submission" date="2017-04" db="EMBL/GenBank/DDBJ databases">
        <authorList>
            <person name="Afonso C.L."/>
            <person name="Miller P.J."/>
            <person name="Scott M.A."/>
            <person name="Spackman E."/>
            <person name="Goraichik I."/>
            <person name="Dimitrov K.M."/>
            <person name="Suarez D.L."/>
            <person name="Swayne D.E."/>
        </authorList>
    </citation>
    <scope>NUCLEOTIDE SEQUENCE [LARGE SCALE GENOMIC DNA]</scope>
    <source>
        <strain evidence="2 3">DSM 26133</strain>
    </source>
</reference>
<dbReference type="AlphaFoldDB" id="A0A1W2G8N3"/>
<sequence length="392" mass="44653">MARLLMRPNKFFFLALAMVLWSSPKVLSQAENKTLDGYIKYMHTVIIPSGDSTMITDNFLHNRLNYAWYIKDNFTFKTSMRNRFFWGELVRDLPFVYSSLGDDPGFFDFSILWINDTNTVLHSIFDRMNLTYQRNNLEVILGRQRVNWGTALIWNPNDIFNSYSFFDFDYEERPGTDAVQINYYTSATSSLSMVYELADSLVGSTFAAKYKLNKNTYDVQLMAGYQRAFFVLGGGWAGDIKGAGFKGEGTYFIPEDDESGETQLVGTIEVDYTFNNGIYFQTAYLYNSRGLNVESGNYSAFYLDRSLSVQTLSPAMHNLFFQVSGALSPILNTALATMLNPKDGSWFIGPNVSWSVVENFDFLVAAQLFRGDPMTLYGNGGSMIFGRFKYSF</sequence>
<protein>
    <submittedName>
        <fullName evidence="2">Uncharacterized protein</fullName>
    </submittedName>
</protein>
<gene>
    <name evidence="2" type="ORF">SAMN04488029_1390</name>
</gene>
<dbReference type="STRING" id="692418.SAMN04488029_1390"/>
<name>A0A1W2G8N3_REIFA</name>
<feature type="chain" id="PRO_5012868116" evidence="1">
    <location>
        <begin position="29"/>
        <end position="392"/>
    </location>
</feature>
<proteinExistence type="predicted"/>
<feature type="signal peptide" evidence="1">
    <location>
        <begin position="1"/>
        <end position="28"/>
    </location>
</feature>
<evidence type="ECO:0000313" key="2">
    <source>
        <dbReference type="EMBL" id="SMD33027.1"/>
    </source>
</evidence>